<dbReference type="EMBL" id="CAJHNH020004264">
    <property type="protein sequence ID" value="CAG5130797.1"/>
    <property type="molecule type" value="Genomic_DNA"/>
</dbReference>
<protein>
    <submittedName>
        <fullName evidence="2">Uncharacterized protein</fullName>
    </submittedName>
</protein>
<keyword evidence="3" id="KW-1185">Reference proteome</keyword>
<dbReference type="AlphaFoldDB" id="A0A8S3ZMM2"/>
<feature type="compositionally biased region" description="Polar residues" evidence="1">
    <location>
        <begin position="146"/>
        <end position="155"/>
    </location>
</feature>
<comment type="caution">
    <text evidence="2">The sequence shown here is derived from an EMBL/GenBank/DDBJ whole genome shotgun (WGS) entry which is preliminary data.</text>
</comment>
<evidence type="ECO:0000313" key="3">
    <source>
        <dbReference type="Proteomes" id="UP000678393"/>
    </source>
</evidence>
<reference evidence="2" key="1">
    <citation type="submission" date="2021-04" db="EMBL/GenBank/DDBJ databases">
        <authorList>
            <consortium name="Molecular Ecology Group"/>
        </authorList>
    </citation>
    <scope>NUCLEOTIDE SEQUENCE</scope>
</reference>
<feature type="region of interest" description="Disordered" evidence="1">
    <location>
        <begin position="28"/>
        <end position="54"/>
    </location>
</feature>
<evidence type="ECO:0000313" key="2">
    <source>
        <dbReference type="EMBL" id="CAG5130797.1"/>
    </source>
</evidence>
<proteinExistence type="predicted"/>
<organism evidence="2 3">
    <name type="scientific">Candidula unifasciata</name>
    <dbReference type="NCBI Taxonomy" id="100452"/>
    <lineage>
        <taxon>Eukaryota</taxon>
        <taxon>Metazoa</taxon>
        <taxon>Spiralia</taxon>
        <taxon>Lophotrochozoa</taxon>
        <taxon>Mollusca</taxon>
        <taxon>Gastropoda</taxon>
        <taxon>Heterobranchia</taxon>
        <taxon>Euthyneura</taxon>
        <taxon>Panpulmonata</taxon>
        <taxon>Eupulmonata</taxon>
        <taxon>Stylommatophora</taxon>
        <taxon>Helicina</taxon>
        <taxon>Helicoidea</taxon>
        <taxon>Geomitridae</taxon>
        <taxon>Candidula</taxon>
    </lineage>
</organism>
<gene>
    <name evidence="2" type="ORF">CUNI_LOCUS16355</name>
</gene>
<accession>A0A8S3ZMM2</accession>
<evidence type="ECO:0000256" key="1">
    <source>
        <dbReference type="SAM" id="MobiDB-lite"/>
    </source>
</evidence>
<feature type="compositionally biased region" description="Polar residues" evidence="1">
    <location>
        <begin position="172"/>
        <end position="181"/>
    </location>
</feature>
<name>A0A8S3ZMM2_9EUPU</name>
<dbReference type="OrthoDB" id="6142134at2759"/>
<dbReference type="Proteomes" id="UP000678393">
    <property type="component" value="Unassembled WGS sequence"/>
</dbReference>
<sequence>MNEVYEDRRMGSMRAGEPPRHLYKEAVDERIPAKPSRASSLGRHGGRDPLQPHVKDNIYNKTLTWLRNFKPWTKHGSPVTANGDKDAMTYNNWAPGRNIRSSKSDRNLAYHLKHCSIDNEDLATRLGRHSSGYPSFIKSQHVQNSFHGSLHSGQKNSEHYIEGSTYHPRDTSLVSNTSSQSLHRDNGYRSQESTFMDMYRNSKSSQEIVYPKSNFHHHEPVFHNRHHQRASQQYPENHYQCSQDYHCSHKSMKTKGNKPQQDIDGFLVRSQSSNGLHSMISRDGLTARDHPKFQEYLSSMNHCDSLEVQNQPSMTNTQAAAAVSGSTVTRILREKLFGRAKSSISITLENGTKLEKQQQLASRGITNSFSAHAVGAGETGGVKLRSKKCKTSSSDHCYVVNREEKMSRPRSCATLPHYVKLGVVHENPRVVVDAVDHEEVRLAPDGHGDVSPVTVRLRNKQRRLSEEVTKRLSLPADIRLPENFLARQTLSLSPDGQLTRRSRRKSLVSVDVVSNSLSYASVLMFKWGLHHDFIHTFYCRSLCKQRGSLVKLCYTIDKGF</sequence>
<feature type="region of interest" description="Disordered" evidence="1">
    <location>
        <begin position="146"/>
        <end position="192"/>
    </location>
</feature>